<name>A0A0L8BHB2_ENSAD</name>
<dbReference type="PATRIC" id="fig|106592.7.peg.4962"/>
<proteinExistence type="predicted"/>
<comment type="caution">
    <text evidence="1">The sequence shown here is derived from an EMBL/GenBank/DDBJ whole genome shotgun (WGS) entry which is preliminary data.</text>
</comment>
<evidence type="ECO:0000313" key="1">
    <source>
        <dbReference type="EMBL" id="KOF13959.1"/>
    </source>
</evidence>
<dbReference type="AlphaFoldDB" id="A0A0L8BHB2"/>
<dbReference type="EMBL" id="LGAP01000031">
    <property type="protein sequence ID" value="KOF13959.1"/>
    <property type="molecule type" value="Genomic_DNA"/>
</dbReference>
<dbReference type="Proteomes" id="UP000037425">
    <property type="component" value="Unassembled WGS sequence"/>
</dbReference>
<protein>
    <submittedName>
        <fullName evidence="1">Uncharacterized protein</fullName>
    </submittedName>
</protein>
<reference evidence="2" key="1">
    <citation type="submission" date="2015-07" db="EMBL/GenBank/DDBJ databases">
        <title>Whole genome sequence of an Ensifer adhaerens strain isolated from a cave pool in the Wind Cave National Park.</title>
        <authorList>
            <person name="Eng W.W.H."/>
            <person name="Gan H.M."/>
            <person name="Barton H.A."/>
            <person name="Savka M.A."/>
        </authorList>
    </citation>
    <scope>NUCLEOTIDE SEQUENCE [LARGE SCALE GENOMIC DNA]</scope>
    <source>
        <strain evidence="2">SD006</strain>
    </source>
</reference>
<sequence length="70" mass="7625">MAIQFRRSAFGPEADINGRINERVVCAPMSAVEVDFDVARKQTSPVTALYVASRRASEHISATRSKVVGC</sequence>
<organism evidence="1 2">
    <name type="scientific">Ensifer adhaerens</name>
    <name type="common">Sinorhizobium morelense</name>
    <dbReference type="NCBI Taxonomy" id="106592"/>
    <lineage>
        <taxon>Bacteria</taxon>
        <taxon>Pseudomonadati</taxon>
        <taxon>Pseudomonadota</taxon>
        <taxon>Alphaproteobacteria</taxon>
        <taxon>Hyphomicrobiales</taxon>
        <taxon>Rhizobiaceae</taxon>
        <taxon>Sinorhizobium/Ensifer group</taxon>
        <taxon>Ensifer</taxon>
    </lineage>
</organism>
<evidence type="ECO:0000313" key="2">
    <source>
        <dbReference type="Proteomes" id="UP000037425"/>
    </source>
</evidence>
<gene>
    <name evidence="1" type="ORF">AC244_29100</name>
</gene>
<accession>A0A0L8BHB2</accession>